<keyword evidence="1" id="KW-0472">Membrane</keyword>
<evidence type="ECO:0000313" key="3">
    <source>
        <dbReference type="Proteomes" id="UP001311915"/>
    </source>
</evidence>
<organism evidence="2 3">
    <name type="scientific">Solanum pinnatisectum</name>
    <name type="common">tansyleaf nightshade</name>
    <dbReference type="NCBI Taxonomy" id="50273"/>
    <lineage>
        <taxon>Eukaryota</taxon>
        <taxon>Viridiplantae</taxon>
        <taxon>Streptophyta</taxon>
        <taxon>Embryophyta</taxon>
        <taxon>Tracheophyta</taxon>
        <taxon>Spermatophyta</taxon>
        <taxon>Magnoliopsida</taxon>
        <taxon>eudicotyledons</taxon>
        <taxon>Gunneridae</taxon>
        <taxon>Pentapetalae</taxon>
        <taxon>asterids</taxon>
        <taxon>lamiids</taxon>
        <taxon>Solanales</taxon>
        <taxon>Solanaceae</taxon>
        <taxon>Solanoideae</taxon>
        <taxon>Solaneae</taxon>
        <taxon>Solanum</taxon>
    </lineage>
</organism>
<evidence type="ECO:0000256" key="1">
    <source>
        <dbReference type="SAM" id="Phobius"/>
    </source>
</evidence>
<feature type="transmembrane region" description="Helical" evidence="1">
    <location>
        <begin position="12"/>
        <end position="31"/>
    </location>
</feature>
<accession>A0AAV9LM03</accession>
<keyword evidence="1" id="KW-0812">Transmembrane</keyword>
<dbReference type="EMBL" id="JAWPEI010000005">
    <property type="protein sequence ID" value="KAK4726731.1"/>
    <property type="molecule type" value="Genomic_DNA"/>
</dbReference>
<keyword evidence="3" id="KW-1185">Reference proteome</keyword>
<feature type="transmembrane region" description="Helical" evidence="1">
    <location>
        <begin position="37"/>
        <end position="58"/>
    </location>
</feature>
<gene>
    <name evidence="2" type="ORF">R3W88_031648</name>
</gene>
<reference evidence="2 3" key="1">
    <citation type="submission" date="2023-10" db="EMBL/GenBank/DDBJ databases">
        <title>Genome-Wide Identification Analysis in wild type Solanum Pinnatisectum Reveals Some Genes Defensing Phytophthora Infestans.</title>
        <authorList>
            <person name="Sun C."/>
        </authorList>
    </citation>
    <scope>NUCLEOTIDE SEQUENCE [LARGE SCALE GENOMIC DNA]</scope>
    <source>
        <strain evidence="2">LQN</strain>
        <tissue evidence="2">Leaf</tissue>
    </source>
</reference>
<dbReference type="Proteomes" id="UP001311915">
    <property type="component" value="Unassembled WGS sequence"/>
</dbReference>
<proteinExistence type="predicted"/>
<comment type="caution">
    <text evidence="2">The sequence shown here is derived from an EMBL/GenBank/DDBJ whole genome shotgun (WGS) entry which is preliminary data.</text>
</comment>
<evidence type="ECO:0000313" key="2">
    <source>
        <dbReference type="EMBL" id="KAK4726731.1"/>
    </source>
</evidence>
<protein>
    <recommendedName>
        <fullName evidence="4">Transmembrane protein</fullName>
    </recommendedName>
</protein>
<evidence type="ECO:0008006" key="4">
    <source>
        <dbReference type="Google" id="ProtNLM"/>
    </source>
</evidence>
<keyword evidence="1" id="KW-1133">Transmembrane helix</keyword>
<sequence length="102" mass="11883">MLVGYRSLKLVLVWGVELISGCFLSGFWWVWDGWLLCFLLFVGLVWVALGVCGCLVAGKMEKGRGFWSGDCWWRTRSIWWLVRWCSSEVSLENWRRSGKGEE</sequence>
<dbReference type="AlphaFoldDB" id="A0AAV9LM03"/>
<name>A0AAV9LM03_9SOLN</name>